<comment type="caution">
    <text evidence="1">The sequence shown here is derived from an EMBL/GenBank/DDBJ whole genome shotgun (WGS) entry which is preliminary data.</text>
</comment>
<name>A0ABS9US34_9BACT</name>
<reference evidence="1" key="1">
    <citation type="submission" date="2022-03" db="EMBL/GenBank/DDBJ databases">
        <title>De novo assembled genomes of Belliella spp. (Cyclobacteriaceae) strains.</title>
        <authorList>
            <person name="Szabo A."/>
            <person name="Korponai K."/>
            <person name="Felfoldi T."/>
        </authorList>
    </citation>
    <scope>NUCLEOTIDE SEQUENCE</scope>
    <source>
        <strain evidence="1">DSM 107340</strain>
    </source>
</reference>
<evidence type="ECO:0000313" key="2">
    <source>
        <dbReference type="Proteomes" id="UP001165488"/>
    </source>
</evidence>
<dbReference type="Proteomes" id="UP001165488">
    <property type="component" value="Unassembled WGS sequence"/>
</dbReference>
<keyword evidence="2" id="KW-1185">Reference proteome</keyword>
<proteinExistence type="predicted"/>
<dbReference type="EMBL" id="JAKZGS010000011">
    <property type="protein sequence ID" value="MCH7399025.1"/>
    <property type="molecule type" value="Genomic_DNA"/>
</dbReference>
<dbReference type="SUPFAM" id="SSF49464">
    <property type="entry name" value="Carboxypeptidase regulatory domain-like"/>
    <property type="match status" value="1"/>
</dbReference>
<gene>
    <name evidence="1" type="ORF">MM236_13550</name>
</gene>
<organism evidence="1 2">
    <name type="scientific">Belliella calami</name>
    <dbReference type="NCBI Taxonomy" id="2923436"/>
    <lineage>
        <taxon>Bacteria</taxon>
        <taxon>Pseudomonadati</taxon>
        <taxon>Bacteroidota</taxon>
        <taxon>Cytophagia</taxon>
        <taxon>Cytophagales</taxon>
        <taxon>Cyclobacteriaceae</taxon>
        <taxon>Belliella</taxon>
    </lineage>
</organism>
<evidence type="ECO:0000313" key="1">
    <source>
        <dbReference type="EMBL" id="MCH7399025.1"/>
    </source>
</evidence>
<dbReference type="InterPro" id="IPR008969">
    <property type="entry name" value="CarboxyPept-like_regulatory"/>
</dbReference>
<protein>
    <submittedName>
        <fullName evidence="1">Carboxypeptidase-like regulatory domain-containing protein</fullName>
    </submittedName>
</protein>
<accession>A0ABS9US34</accession>
<sequence length="406" mass="47240">MKKIALCLLIMFLFTLAYGQKIDGFLIDEHSKEPVSYAHIYSSQSKKGTLSNEKGQFELSGLSENDTLFISHTGYESYNKFLTKDCFQSGLTINLKPKEIVLDEITVFSTDVEEIVQRVMDYLRYNRINYKKGFYRQSAYMNDNATEWIEAFYDVAISANGIQEIKIDQARFARIKFNPEIIFFSHVNFSYMTVGNVLYSPISDDTFNRMMKPFGENFTHKYQFNIEQVYSEANQEFIVVKFEPKPEFAETNAIFTYGEFTFNTTTNQLIKYMAYIDHSLGAADIRGYTGTKIIEVKNPSHSFEFVFSEKSGEIDYISVNYKYDLIQNGKIIPSKVSSIFFTYEVLEKKPKNLRQPNIELESVKNFERAKYKPKFWKDNPVVKLTAEEEAIIASFERENAFGTYFK</sequence>
<dbReference type="RefSeq" id="WP_241275527.1">
    <property type="nucleotide sequence ID" value="NZ_JAKZGS010000011.1"/>
</dbReference>
<dbReference type="Pfam" id="PF13715">
    <property type="entry name" value="CarbopepD_reg_2"/>
    <property type="match status" value="1"/>
</dbReference>